<keyword evidence="3" id="KW-0274">FAD</keyword>
<organism evidence="7 8">
    <name type="scientific">Geovibrio thiophilus</name>
    <dbReference type="NCBI Taxonomy" id="139438"/>
    <lineage>
        <taxon>Bacteria</taxon>
        <taxon>Pseudomonadati</taxon>
        <taxon>Deferribacterota</taxon>
        <taxon>Deferribacteres</taxon>
        <taxon>Deferribacterales</taxon>
        <taxon>Geovibrionaceae</taxon>
        <taxon>Geovibrio</taxon>
    </lineage>
</organism>
<feature type="domain" description="FAD-dependent oxidoreductase 2 FAD-binding" evidence="6">
    <location>
        <begin position="31"/>
        <end position="481"/>
    </location>
</feature>
<comment type="cofactor">
    <cofactor evidence="1">
        <name>FAD</name>
        <dbReference type="ChEBI" id="CHEBI:57692"/>
    </cofactor>
</comment>
<protein>
    <submittedName>
        <fullName evidence="7">FAD-binding protein</fullName>
    </submittedName>
</protein>
<dbReference type="InterPro" id="IPR036188">
    <property type="entry name" value="FAD/NAD-bd_sf"/>
</dbReference>
<dbReference type="RefSeq" id="WP_128466579.1">
    <property type="nucleotide sequence ID" value="NZ_CP035108.1"/>
</dbReference>
<evidence type="ECO:0000256" key="2">
    <source>
        <dbReference type="ARBA" id="ARBA00022630"/>
    </source>
</evidence>
<sequence>MLRNLFVYLAVMMLCASSVLAAPKRQIVETDVVVVGSGLAGLSAAAVASENGLKVYLIEKMPTLGGAAPFVEGTFAVESYMQRQSSDRITTDQAWNMAMEFSHWKANGAVLRALINRSAENVDWMKERGVVFEKVHTVIYNGPKTWHLFHEGSGATAVKTLVDIIHKTGNKTMTETAGKKLITDGKGNVVGIIAENTDSGDEIEFHTKGGVILCTGGFANNLKMMKKYIANAEQLVAGPKAGREGDGINMAMAAGAGTESMSSLLVLGGIPIGQDPNQTLTDTTPLGQITSVLRQPLLWVSKAGNRFFNEQHSSDWTVSQNAIERVGKRYFVVMDQNTVNELKTKGTLMPYSDWVPAGTHLNLIDEGIKEGEKKGYAFKADTIDALAKKIGVPAENLKKTVADINRFTDYNYDEVFGKDRRFLRKVEKGPFYAVEGEPSFMSTIGGVRINANMQAVTDDDTPINGLYAAGIDAGGMFGDTYDLIMPGSLSSYAATGGRIASEHIAVKLGKIKK</sequence>
<keyword evidence="4" id="KW-0560">Oxidoreductase</keyword>
<evidence type="ECO:0000313" key="7">
    <source>
        <dbReference type="EMBL" id="QAR33293.1"/>
    </source>
</evidence>
<gene>
    <name evidence="7" type="ORF">EP073_07735</name>
</gene>
<name>A0A410JYT3_9BACT</name>
<reference evidence="7 8" key="1">
    <citation type="submission" date="2019-01" db="EMBL/GenBank/DDBJ databases">
        <title>Geovibrio thiophilus DSM 11263, complete genome.</title>
        <authorList>
            <person name="Spring S."/>
            <person name="Bunk B."/>
            <person name="Sproer C."/>
        </authorList>
    </citation>
    <scope>NUCLEOTIDE SEQUENCE [LARGE SCALE GENOMIC DNA]</scope>
    <source>
        <strain evidence="7 8">DSM 11263</strain>
    </source>
</reference>
<evidence type="ECO:0000256" key="3">
    <source>
        <dbReference type="ARBA" id="ARBA00022827"/>
    </source>
</evidence>
<dbReference type="Gene3D" id="3.50.50.60">
    <property type="entry name" value="FAD/NAD(P)-binding domain"/>
    <property type="match status" value="1"/>
</dbReference>
<dbReference type="InterPro" id="IPR027477">
    <property type="entry name" value="Succ_DH/fumarate_Rdtase_cat_sf"/>
</dbReference>
<dbReference type="GO" id="GO:0008202">
    <property type="term" value="P:steroid metabolic process"/>
    <property type="evidence" value="ECO:0007669"/>
    <property type="project" value="UniProtKB-ARBA"/>
</dbReference>
<feature type="chain" id="PRO_5019346474" evidence="5">
    <location>
        <begin position="22"/>
        <end position="513"/>
    </location>
</feature>
<evidence type="ECO:0000256" key="1">
    <source>
        <dbReference type="ARBA" id="ARBA00001974"/>
    </source>
</evidence>
<evidence type="ECO:0000256" key="4">
    <source>
        <dbReference type="ARBA" id="ARBA00023002"/>
    </source>
</evidence>
<dbReference type="InterPro" id="IPR003953">
    <property type="entry name" value="FAD-dep_OxRdtase_2_FAD-bd"/>
</dbReference>
<keyword evidence="8" id="KW-1185">Reference proteome</keyword>
<keyword evidence="2" id="KW-0285">Flavoprotein</keyword>
<evidence type="ECO:0000259" key="6">
    <source>
        <dbReference type="Pfam" id="PF00890"/>
    </source>
</evidence>
<dbReference type="SUPFAM" id="SSF56425">
    <property type="entry name" value="Succinate dehydrogenase/fumarate reductase flavoprotein, catalytic domain"/>
    <property type="match status" value="1"/>
</dbReference>
<dbReference type="InterPro" id="IPR050315">
    <property type="entry name" value="FAD-oxidoreductase_2"/>
</dbReference>
<dbReference type="GO" id="GO:0016491">
    <property type="term" value="F:oxidoreductase activity"/>
    <property type="evidence" value="ECO:0007669"/>
    <property type="project" value="UniProtKB-KW"/>
</dbReference>
<accession>A0A410JYT3</accession>
<proteinExistence type="predicted"/>
<keyword evidence="5" id="KW-0732">Signal</keyword>
<dbReference type="PRINTS" id="PR00411">
    <property type="entry name" value="PNDRDTASEI"/>
</dbReference>
<dbReference type="EMBL" id="CP035108">
    <property type="protein sequence ID" value="QAR33293.1"/>
    <property type="molecule type" value="Genomic_DNA"/>
</dbReference>
<dbReference type="Pfam" id="PF00890">
    <property type="entry name" value="FAD_binding_2"/>
    <property type="match status" value="1"/>
</dbReference>
<feature type="signal peptide" evidence="5">
    <location>
        <begin position="1"/>
        <end position="21"/>
    </location>
</feature>
<dbReference type="Gene3D" id="3.90.700.10">
    <property type="entry name" value="Succinate dehydrogenase/fumarate reductase flavoprotein, catalytic domain"/>
    <property type="match status" value="1"/>
</dbReference>
<dbReference type="KEGG" id="gtl:EP073_07735"/>
<dbReference type="PANTHER" id="PTHR43400">
    <property type="entry name" value="FUMARATE REDUCTASE"/>
    <property type="match status" value="1"/>
</dbReference>
<dbReference type="Proteomes" id="UP000287502">
    <property type="component" value="Chromosome"/>
</dbReference>
<dbReference type="SUPFAM" id="SSF51905">
    <property type="entry name" value="FAD/NAD(P)-binding domain"/>
    <property type="match status" value="1"/>
</dbReference>
<evidence type="ECO:0000313" key="8">
    <source>
        <dbReference type="Proteomes" id="UP000287502"/>
    </source>
</evidence>
<dbReference type="PANTHER" id="PTHR43400:SF10">
    <property type="entry name" value="3-OXOSTEROID 1-DEHYDROGENASE"/>
    <property type="match status" value="1"/>
</dbReference>
<dbReference type="AlphaFoldDB" id="A0A410JYT3"/>
<evidence type="ECO:0000256" key="5">
    <source>
        <dbReference type="SAM" id="SignalP"/>
    </source>
</evidence>
<dbReference type="OrthoDB" id="3169476at2"/>